<dbReference type="InterPro" id="IPR036770">
    <property type="entry name" value="Ankyrin_rpt-contain_sf"/>
</dbReference>
<protein>
    <recommendedName>
        <fullName evidence="11">Alpha-latrotoxin</fullName>
    </recommendedName>
</protein>
<keyword evidence="4" id="KW-0677">Repeat</keyword>
<dbReference type="InterPro" id="IPR002110">
    <property type="entry name" value="Ankyrin_rpt"/>
</dbReference>
<keyword evidence="5" id="KW-0638">Presynaptic neurotoxin</keyword>
<keyword evidence="5" id="KW-0800">Toxin</keyword>
<evidence type="ECO:0000256" key="7">
    <source>
        <dbReference type="ARBA" id="ARBA00023136"/>
    </source>
</evidence>
<name>A0A443RYV3_9ACAR</name>
<comment type="subunit">
    <text evidence="10">Homotetramer in membranes.</text>
</comment>
<evidence type="ECO:0000313" key="14">
    <source>
        <dbReference type="Proteomes" id="UP000288716"/>
    </source>
</evidence>
<keyword evidence="6 12" id="KW-0040">ANK repeat</keyword>
<evidence type="ECO:0000256" key="10">
    <source>
        <dbReference type="ARBA" id="ARBA00049715"/>
    </source>
</evidence>
<evidence type="ECO:0000256" key="4">
    <source>
        <dbReference type="ARBA" id="ARBA00022737"/>
    </source>
</evidence>
<evidence type="ECO:0000256" key="9">
    <source>
        <dbReference type="ARBA" id="ARBA00049657"/>
    </source>
</evidence>
<dbReference type="VEuPathDB" id="VectorBase:LDEU011576"/>
<reference evidence="13 14" key="1">
    <citation type="journal article" date="2018" name="Gigascience">
        <title>Genomes of trombidid mites reveal novel predicted allergens and laterally-transferred genes associated with secondary metabolism.</title>
        <authorList>
            <person name="Dong X."/>
            <person name="Chaisiri K."/>
            <person name="Xia D."/>
            <person name="Armstrong S.D."/>
            <person name="Fang Y."/>
            <person name="Donnelly M.J."/>
            <person name="Kadowaki T."/>
            <person name="McGarry J.W."/>
            <person name="Darby A.C."/>
            <person name="Makepeace B.L."/>
        </authorList>
    </citation>
    <scope>NUCLEOTIDE SEQUENCE [LARGE SCALE GENOMIC DNA]</scope>
    <source>
        <strain evidence="13">UoL-UT</strain>
    </source>
</reference>
<evidence type="ECO:0000256" key="11">
    <source>
        <dbReference type="ARBA" id="ARBA00049811"/>
    </source>
</evidence>
<sequence>MDFSLIYFSSNGELESVRKLITDGADLNVKDCDGNTAVHKAAEGNHVEVLNLLLEAGADKNVVNFMGNSALHIAISNMATESVKLLLNKGIEVNRFNLEEKSELMYAMKIASNGPVGAKERFSRNVIIDLLINHENIDIRCTSVGNRIIFNGENYLFYAVRHHHSFFVKKILEKDPSLLEAKNKQGNYPIHAAVYSNNLESLMIILEMNKEMLNVRGVFKYTPLLYAVEWQFFDIIAYLVQQKADANLPDNGGRTPLHQTIIQYSKCCKNKCNAKCTPQDYSAASYTIFENNLVGLKTKCFSLAIAIYLIENTKANIYVCNNEGKTPLDLLGSEKDISSLLTTKYINTRK</sequence>
<keyword evidence="5" id="KW-0528">Neurotoxin</keyword>
<evidence type="ECO:0000256" key="5">
    <source>
        <dbReference type="ARBA" id="ARBA00023028"/>
    </source>
</evidence>
<comment type="caution">
    <text evidence="13">The sequence shown here is derived from an EMBL/GenBank/DDBJ whole genome shotgun (WGS) entry which is preliminary data.</text>
</comment>
<dbReference type="GO" id="GO:0006887">
    <property type="term" value="P:exocytosis"/>
    <property type="evidence" value="ECO:0007669"/>
    <property type="project" value="UniProtKB-KW"/>
</dbReference>
<accession>A0A443RYV3</accession>
<dbReference type="STRING" id="299467.A0A443RYV3"/>
<keyword evidence="8" id="KW-1053">Target membrane</keyword>
<gene>
    <name evidence="13" type="ORF">B4U80_04943</name>
</gene>
<evidence type="ECO:0000256" key="8">
    <source>
        <dbReference type="ARBA" id="ARBA00023298"/>
    </source>
</evidence>
<comment type="subcellular location">
    <subcellularLocation>
        <location evidence="1">Target cell membrane</location>
    </subcellularLocation>
</comment>
<evidence type="ECO:0000256" key="3">
    <source>
        <dbReference type="ARBA" id="ARBA00022537"/>
    </source>
</evidence>
<dbReference type="PROSITE" id="PS50088">
    <property type="entry name" value="ANK_REPEAT"/>
    <property type="match status" value="2"/>
</dbReference>
<dbReference type="Pfam" id="PF12796">
    <property type="entry name" value="Ank_2"/>
    <property type="match status" value="3"/>
</dbReference>
<comment type="similarity">
    <text evidence="9">Belongs to the cationic peptide 01 (latrotoxin) family. 03 (alpha-latrotoxin) subfamily.</text>
</comment>
<proteinExistence type="inferred from homology"/>
<feature type="repeat" description="ANK" evidence="12">
    <location>
        <begin position="33"/>
        <end position="65"/>
    </location>
</feature>
<evidence type="ECO:0000256" key="6">
    <source>
        <dbReference type="ARBA" id="ARBA00023043"/>
    </source>
</evidence>
<dbReference type="Proteomes" id="UP000288716">
    <property type="component" value="Unassembled WGS sequence"/>
</dbReference>
<dbReference type="Gene3D" id="1.25.40.20">
    <property type="entry name" value="Ankyrin repeat-containing domain"/>
    <property type="match status" value="3"/>
</dbReference>
<feature type="repeat" description="ANK" evidence="12">
    <location>
        <begin position="66"/>
        <end position="98"/>
    </location>
</feature>
<dbReference type="GO" id="GO:0044218">
    <property type="term" value="C:other organism cell membrane"/>
    <property type="evidence" value="ECO:0007669"/>
    <property type="project" value="UniProtKB-KW"/>
</dbReference>
<dbReference type="SMART" id="SM00248">
    <property type="entry name" value="ANK"/>
    <property type="match status" value="6"/>
</dbReference>
<dbReference type="PANTHER" id="PTHR24198">
    <property type="entry name" value="ANKYRIN REPEAT AND PROTEIN KINASE DOMAIN-CONTAINING PROTEIN"/>
    <property type="match status" value="1"/>
</dbReference>
<dbReference type="SUPFAM" id="SSF48403">
    <property type="entry name" value="Ankyrin repeat"/>
    <property type="match status" value="1"/>
</dbReference>
<keyword evidence="3" id="KW-1052">Target cell membrane</keyword>
<dbReference type="AlphaFoldDB" id="A0A443RYV3"/>
<keyword evidence="7" id="KW-0472">Membrane</keyword>
<keyword evidence="2" id="KW-0268">Exocytosis</keyword>
<dbReference type="GO" id="GO:0044231">
    <property type="term" value="C:host cell presynaptic membrane"/>
    <property type="evidence" value="ECO:0007669"/>
    <property type="project" value="UniProtKB-KW"/>
</dbReference>
<keyword evidence="14" id="KW-1185">Reference proteome</keyword>
<organism evidence="13 14">
    <name type="scientific">Leptotrombidium deliense</name>
    <dbReference type="NCBI Taxonomy" id="299467"/>
    <lineage>
        <taxon>Eukaryota</taxon>
        <taxon>Metazoa</taxon>
        <taxon>Ecdysozoa</taxon>
        <taxon>Arthropoda</taxon>
        <taxon>Chelicerata</taxon>
        <taxon>Arachnida</taxon>
        <taxon>Acari</taxon>
        <taxon>Acariformes</taxon>
        <taxon>Trombidiformes</taxon>
        <taxon>Prostigmata</taxon>
        <taxon>Anystina</taxon>
        <taxon>Parasitengona</taxon>
        <taxon>Trombiculoidea</taxon>
        <taxon>Trombiculidae</taxon>
        <taxon>Leptotrombidium</taxon>
    </lineage>
</organism>
<dbReference type="EMBL" id="NCKV01017381">
    <property type="protein sequence ID" value="RWS20464.1"/>
    <property type="molecule type" value="Genomic_DNA"/>
</dbReference>
<evidence type="ECO:0000256" key="2">
    <source>
        <dbReference type="ARBA" id="ARBA00022483"/>
    </source>
</evidence>
<evidence type="ECO:0000256" key="12">
    <source>
        <dbReference type="PROSITE-ProRule" id="PRU00023"/>
    </source>
</evidence>
<evidence type="ECO:0000313" key="13">
    <source>
        <dbReference type="EMBL" id="RWS20464.1"/>
    </source>
</evidence>
<dbReference type="PROSITE" id="PS50297">
    <property type="entry name" value="ANK_REP_REGION"/>
    <property type="match status" value="2"/>
</dbReference>
<dbReference type="OrthoDB" id="194358at2759"/>
<dbReference type="PANTHER" id="PTHR24198:SF165">
    <property type="entry name" value="ANKYRIN REPEAT-CONTAINING PROTEIN-RELATED"/>
    <property type="match status" value="1"/>
</dbReference>
<evidence type="ECO:0000256" key="1">
    <source>
        <dbReference type="ARBA" id="ARBA00004175"/>
    </source>
</evidence>